<organism evidence="2 3">
    <name type="scientific">Trichonephila inaurata madagascariensis</name>
    <dbReference type="NCBI Taxonomy" id="2747483"/>
    <lineage>
        <taxon>Eukaryota</taxon>
        <taxon>Metazoa</taxon>
        <taxon>Ecdysozoa</taxon>
        <taxon>Arthropoda</taxon>
        <taxon>Chelicerata</taxon>
        <taxon>Arachnida</taxon>
        <taxon>Araneae</taxon>
        <taxon>Araneomorphae</taxon>
        <taxon>Entelegynae</taxon>
        <taxon>Araneoidea</taxon>
        <taxon>Nephilidae</taxon>
        <taxon>Trichonephila</taxon>
        <taxon>Trichonephila inaurata</taxon>
    </lineage>
</organism>
<dbReference type="OrthoDB" id="6422016at2759"/>
<protein>
    <submittedName>
        <fullName evidence="2">Uncharacterized protein</fullName>
    </submittedName>
</protein>
<dbReference type="AlphaFoldDB" id="A0A8X6X684"/>
<evidence type="ECO:0000256" key="1">
    <source>
        <dbReference type="SAM" id="SignalP"/>
    </source>
</evidence>
<reference evidence="2" key="1">
    <citation type="submission" date="2020-08" db="EMBL/GenBank/DDBJ databases">
        <title>Multicomponent nature underlies the extraordinary mechanical properties of spider dragline silk.</title>
        <authorList>
            <person name="Kono N."/>
            <person name="Nakamura H."/>
            <person name="Mori M."/>
            <person name="Yoshida Y."/>
            <person name="Ohtoshi R."/>
            <person name="Malay A.D."/>
            <person name="Moran D.A.P."/>
            <person name="Tomita M."/>
            <person name="Numata K."/>
            <person name="Arakawa K."/>
        </authorList>
    </citation>
    <scope>NUCLEOTIDE SEQUENCE</scope>
</reference>
<gene>
    <name evidence="2" type="primary">AVEN_26031_1</name>
    <name evidence="2" type="ORF">TNIN_491561</name>
</gene>
<proteinExistence type="predicted"/>
<evidence type="ECO:0000313" key="2">
    <source>
        <dbReference type="EMBL" id="GFY47653.1"/>
    </source>
</evidence>
<keyword evidence="3" id="KW-1185">Reference proteome</keyword>
<feature type="chain" id="PRO_5036475994" evidence="1">
    <location>
        <begin position="17"/>
        <end position="389"/>
    </location>
</feature>
<dbReference type="EMBL" id="BMAV01006048">
    <property type="protein sequence ID" value="GFY47653.1"/>
    <property type="molecule type" value="Genomic_DNA"/>
</dbReference>
<name>A0A8X6X684_9ARAC</name>
<keyword evidence="1" id="KW-0732">Signal</keyword>
<evidence type="ECO:0000313" key="3">
    <source>
        <dbReference type="Proteomes" id="UP000886998"/>
    </source>
</evidence>
<feature type="signal peptide" evidence="1">
    <location>
        <begin position="1"/>
        <end position="16"/>
    </location>
</feature>
<accession>A0A8X6X684</accession>
<comment type="caution">
    <text evidence="2">The sequence shown here is derived from an EMBL/GenBank/DDBJ whole genome shotgun (WGS) entry which is preliminary data.</text>
</comment>
<sequence length="389" mass="40795">MIASVILSLVATCAVAVPYGALHSGVGVLGPIYNAAPVVPVAAVAPVKVAHAGDSLSYTVTNVNSPTGAINQQTAVGKDGYGGHTIRHSAQASNVDPHTGQTDVKHDQHEFHINPFIGQAAVHTNNAEGSLNPSVGKAAFAQKTHEAKIAPGHASVVDVADTAAVSSHSSAASRDVNAARADIVHDGIAKNAHASHKSYVNAAGVGAASKAHETNHRSFDGHGYGNLHYDTQSKDEAFDVLGHASENEAGYKLDQAYDARVNLGASNEVQYSRHAAHDPYGNYGAVTQSRQATQGGQLVPVVQEQPAVYVSQPAIVKAAPAVVYPQAESYLYTKEVPVSYQKQATLVYDEPAPLSYQTHSSLVYEPSAVVYKRPVAYGHQGGYYGHHGY</sequence>
<dbReference type="Proteomes" id="UP000886998">
    <property type="component" value="Unassembled WGS sequence"/>
</dbReference>